<comment type="caution">
    <text evidence="2">The sequence shown here is derived from an EMBL/GenBank/DDBJ whole genome shotgun (WGS) entry which is preliminary data.</text>
</comment>
<dbReference type="GO" id="GO:0034704">
    <property type="term" value="C:calcium channel complex"/>
    <property type="evidence" value="ECO:0007669"/>
    <property type="project" value="TreeGrafter"/>
</dbReference>
<dbReference type="PANTHER" id="PTHR46399:SF7">
    <property type="entry name" value="RYANODINE RECEPTOR 2"/>
    <property type="match status" value="1"/>
</dbReference>
<reference evidence="2 3" key="1">
    <citation type="submission" date="2021-06" db="EMBL/GenBank/DDBJ databases">
        <authorList>
            <person name="Palmer J.M."/>
        </authorList>
    </citation>
    <scope>NUCLEOTIDE SEQUENCE [LARGE SCALE GENOMIC DNA]</scope>
    <source>
        <strain evidence="2 3">MEX-2019</strain>
        <tissue evidence="2">Muscle</tissue>
    </source>
</reference>
<dbReference type="GO" id="GO:0005219">
    <property type="term" value="F:ryanodine-sensitive calcium-release channel activity"/>
    <property type="evidence" value="ECO:0007669"/>
    <property type="project" value="TreeGrafter"/>
</dbReference>
<dbReference type="GO" id="GO:0033017">
    <property type="term" value="C:sarcoplasmic reticulum membrane"/>
    <property type="evidence" value="ECO:0007669"/>
    <property type="project" value="TreeGrafter"/>
</dbReference>
<evidence type="ECO:0000313" key="2">
    <source>
        <dbReference type="EMBL" id="KAK5607707.1"/>
    </source>
</evidence>
<dbReference type="InterPro" id="IPR015925">
    <property type="entry name" value="Ryanodine_IP3_receptor"/>
</dbReference>
<dbReference type="GO" id="GO:0042383">
    <property type="term" value="C:sarcolemma"/>
    <property type="evidence" value="ECO:0007669"/>
    <property type="project" value="TreeGrafter"/>
</dbReference>
<dbReference type="EMBL" id="JAHHUM010002002">
    <property type="protein sequence ID" value="KAK5607707.1"/>
    <property type="molecule type" value="Genomic_DNA"/>
</dbReference>
<name>A0AAV9RFK6_9TELE</name>
<dbReference type="GO" id="GO:0006941">
    <property type="term" value="P:striated muscle contraction"/>
    <property type="evidence" value="ECO:0007669"/>
    <property type="project" value="TreeGrafter"/>
</dbReference>
<sequence length="131" mass="15174">MQDDEFTCDLFRFLQLLCEGHNSDFQNYLRTQTGNNTTVNIIISTVDYLLRVQESISDFYWYYSGKDVIDEQGQRNFSKAISVAKQVFNTLTEYIQGPCTGNQQSLAHSRLWDAVVGFLHVFAHMQMKLSQ</sequence>
<dbReference type="AlphaFoldDB" id="A0AAV9RFK6"/>
<evidence type="ECO:0000313" key="3">
    <source>
        <dbReference type="Proteomes" id="UP001311232"/>
    </source>
</evidence>
<keyword evidence="2" id="KW-0675">Receptor</keyword>
<dbReference type="GO" id="GO:0014808">
    <property type="term" value="P:release of sequestered calcium ion into cytosol by sarcoplasmic reticulum"/>
    <property type="evidence" value="ECO:0007669"/>
    <property type="project" value="TreeGrafter"/>
</dbReference>
<feature type="domain" description="RyR/IP3R Homology associated" evidence="1">
    <location>
        <begin position="2"/>
        <end position="118"/>
    </location>
</feature>
<dbReference type="InterPro" id="IPR013662">
    <property type="entry name" value="RIH_assoc-dom"/>
</dbReference>
<evidence type="ECO:0000259" key="1">
    <source>
        <dbReference type="Pfam" id="PF08454"/>
    </source>
</evidence>
<dbReference type="Pfam" id="PF08454">
    <property type="entry name" value="RIH_assoc"/>
    <property type="match status" value="1"/>
</dbReference>
<dbReference type="PANTHER" id="PTHR46399">
    <property type="entry name" value="B30.2/SPRY DOMAIN-CONTAINING PROTEIN"/>
    <property type="match status" value="1"/>
</dbReference>
<proteinExistence type="predicted"/>
<organism evidence="2 3">
    <name type="scientific">Crenichthys baileyi</name>
    <name type="common">White River springfish</name>
    <dbReference type="NCBI Taxonomy" id="28760"/>
    <lineage>
        <taxon>Eukaryota</taxon>
        <taxon>Metazoa</taxon>
        <taxon>Chordata</taxon>
        <taxon>Craniata</taxon>
        <taxon>Vertebrata</taxon>
        <taxon>Euteleostomi</taxon>
        <taxon>Actinopterygii</taxon>
        <taxon>Neopterygii</taxon>
        <taxon>Teleostei</taxon>
        <taxon>Neoteleostei</taxon>
        <taxon>Acanthomorphata</taxon>
        <taxon>Ovalentaria</taxon>
        <taxon>Atherinomorphae</taxon>
        <taxon>Cyprinodontiformes</taxon>
        <taxon>Goodeidae</taxon>
        <taxon>Crenichthys</taxon>
    </lineage>
</organism>
<feature type="non-terminal residue" evidence="2">
    <location>
        <position position="131"/>
    </location>
</feature>
<keyword evidence="3" id="KW-1185">Reference proteome</keyword>
<dbReference type="GO" id="GO:0030018">
    <property type="term" value="C:Z disc"/>
    <property type="evidence" value="ECO:0007669"/>
    <property type="project" value="TreeGrafter"/>
</dbReference>
<dbReference type="Proteomes" id="UP001311232">
    <property type="component" value="Unassembled WGS sequence"/>
</dbReference>
<gene>
    <name evidence="2" type="primary">RYR2_2</name>
    <name evidence="2" type="ORF">CRENBAI_014004</name>
</gene>
<dbReference type="GO" id="GO:0005790">
    <property type="term" value="C:smooth endoplasmic reticulum"/>
    <property type="evidence" value="ECO:0007669"/>
    <property type="project" value="TreeGrafter"/>
</dbReference>
<accession>A0AAV9RFK6</accession>
<protein>
    <submittedName>
        <fullName evidence="2">Ryanodine receptor 2</fullName>
    </submittedName>
</protein>